<keyword evidence="10" id="KW-0862">Zinc</keyword>
<dbReference type="SMART" id="SM00487">
    <property type="entry name" value="DEXDc"/>
    <property type="match status" value="1"/>
</dbReference>
<dbReference type="Pfam" id="PF00270">
    <property type="entry name" value="DEAD"/>
    <property type="match status" value="1"/>
</dbReference>
<feature type="domain" description="HRDC" evidence="24">
    <location>
        <begin position="965"/>
        <end position="1045"/>
    </location>
</feature>
<keyword evidence="13" id="KW-0234">DNA repair</keyword>
<evidence type="ECO:0000256" key="10">
    <source>
        <dbReference type="ARBA" id="ARBA00022833"/>
    </source>
</evidence>
<keyword evidence="15" id="KW-0539">Nucleus</keyword>
<dbReference type="PANTHER" id="PTHR13710:SF153">
    <property type="entry name" value="RECQ-LIKE DNA HELICASE BLM"/>
    <property type="match status" value="1"/>
</dbReference>
<evidence type="ECO:0000256" key="13">
    <source>
        <dbReference type="ARBA" id="ARBA00023204"/>
    </source>
</evidence>
<protein>
    <recommendedName>
        <fullName evidence="20">RecQ-like DNA helicase BLM</fullName>
        <ecNumber evidence="17">5.6.2.4</ecNumber>
    </recommendedName>
    <alternativeName>
        <fullName evidence="21">Bloom syndrome protein homolog</fullName>
    </alternativeName>
    <alternativeName>
        <fullName evidence="18">DNA 3'-5' helicase BLM</fullName>
    </alternativeName>
    <alternativeName>
        <fullName evidence="22">RecQ helicase homolog</fullName>
    </alternativeName>
</protein>
<dbReference type="GO" id="GO:0006260">
    <property type="term" value="P:DNA replication"/>
    <property type="evidence" value="ECO:0007669"/>
    <property type="project" value="UniProtKB-KW"/>
</dbReference>
<evidence type="ECO:0000256" key="6">
    <source>
        <dbReference type="ARBA" id="ARBA00022741"/>
    </source>
</evidence>
<dbReference type="Pfam" id="PF00271">
    <property type="entry name" value="Helicase_C"/>
    <property type="match status" value="1"/>
</dbReference>
<evidence type="ECO:0000259" key="26">
    <source>
        <dbReference type="PROSITE" id="PS51194"/>
    </source>
</evidence>
<dbReference type="SMART" id="SM00490">
    <property type="entry name" value="HELICc"/>
    <property type="match status" value="1"/>
</dbReference>
<dbReference type="PROSITE" id="PS51192">
    <property type="entry name" value="HELICASE_ATP_BIND_1"/>
    <property type="match status" value="1"/>
</dbReference>
<dbReference type="GO" id="GO:0003677">
    <property type="term" value="F:DNA binding"/>
    <property type="evidence" value="ECO:0007669"/>
    <property type="project" value="UniProtKB-KW"/>
</dbReference>
<proteinExistence type="inferred from homology"/>
<dbReference type="PROSITE" id="PS00690">
    <property type="entry name" value="DEAH_ATP_HELICASE"/>
    <property type="match status" value="1"/>
</dbReference>
<comment type="caution">
    <text evidence="27">The sequence shown here is derived from an EMBL/GenBank/DDBJ whole genome shotgun (WGS) entry which is preliminary data.</text>
</comment>
<dbReference type="Pfam" id="PF00570">
    <property type="entry name" value="HRDC"/>
    <property type="match status" value="1"/>
</dbReference>
<evidence type="ECO:0000313" key="28">
    <source>
        <dbReference type="Proteomes" id="UP000475862"/>
    </source>
</evidence>
<dbReference type="PROSITE" id="PS50967">
    <property type="entry name" value="HRDC"/>
    <property type="match status" value="1"/>
</dbReference>
<accession>A0A6G0U5M3</accession>
<evidence type="ECO:0000256" key="15">
    <source>
        <dbReference type="ARBA" id="ARBA00023242"/>
    </source>
</evidence>
<evidence type="ECO:0000256" key="21">
    <source>
        <dbReference type="ARBA" id="ARBA00076065"/>
    </source>
</evidence>
<dbReference type="SUPFAM" id="SSF47819">
    <property type="entry name" value="HRDC-like"/>
    <property type="match status" value="1"/>
</dbReference>
<evidence type="ECO:0000256" key="5">
    <source>
        <dbReference type="ARBA" id="ARBA00022723"/>
    </source>
</evidence>
<dbReference type="FunFam" id="1.10.10.10:FF:000495">
    <property type="entry name" value="RecQ family helicase MusN"/>
    <property type="match status" value="1"/>
</dbReference>
<keyword evidence="28" id="KW-1185">Reference proteome</keyword>
<dbReference type="InterPro" id="IPR018982">
    <property type="entry name" value="RQC_domain"/>
</dbReference>
<dbReference type="InterPro" id="IPR044876">
    <property type="entry name" value="HRDC_dom_sf"/>
</dbReference>
<dbReference type="InterPro" id="IPR032284">
    <property type="entry name" value="RecQ_Zn-bd"/>
</dbReference>
<evidence type="ECO:0000256" key="16">
    <source>
        <dbReference type="ARBA" id="ARBA00034617"/>
    </source>
</evidence>
<comment type="catalytic activity">
    <reaction evidence="19">
        <text>ATP + H2O = ADP + phosphate + H(+)</text>
        <dbReference type="Rhea" id="RHEA:13065"/>
        <dbReference type="ChEBI" id="CHEBI:15377"/>
        <dbReference type="ChEBI" id="CHEBI:15378"/>
        <dbReference type="ChEBI" id="CHEBI:30616"/>
        <dbReference type="ChEBI" id="CHEBI:43474"/>
        <dbReference type="ChEBI" id="CHEBI:456216"/>
    </reaction>
</comment>
<keyword evidence="8" id="KW-0378">Hydrolase</keyword>
<dbReference type="GO" id="GO:0016787">
    <property type="term" value="F:hydrolase activity"/>
    <property type="evidence" value="ECO:0007669"/>
    <property type="project" value="UniProtKB-KW"/>
</dbReference>
<evidence type="ECO:0000256" key="23">
    <source>
        <dbReference type="SAM" id="MobiDB-lite"/>
    </source>
</evidence>
<evidence type="ECO:0000256" key="17">
    <source>
        <dbReference type="ARBA" id="ARBA00034808"/>
    </source>
</evidence>
<evidence type="ECO:0000256" key="9">
    <source>
        <dbReference type="ARBA" id="ARBA00022806"/>
    </source>
</evidence>
<dbReference type="Proteomes" id="UP000475862">
    <property type="component" value="Unassembled WGS sequence"/>
</dbReference>
<evidence type="ECO:0000256" key="4">
    <source>
        <dbReference type="ARBA" id="ARBA00022705"/>
    </source>
</evidence>
<dbReference type="GO" id="GO:0005694">
    <property type="term" value="C:chromosome"/>
    <property type="evidence" value="ECO:0007669"/>
    <property type="project" value="TreeGrafter"/>
</dbReference>
<dbReference type="InterPro" id="IPR004589">
    <property type="entry name" value="DNA_helicase_ATP-dep_RecQ"/>
</dbReference>
<comment type="catalytic activity">
    <reaction evidence="16">
        <text>Couples ATP hydrolysis with the unwinding of duplex DNA by translocating in the 3'-5' direction.</text>
        <dbReference type="EC" id="5.6.2.4"/>
    </reaction>
</comment>
<dbReference type="GO" id="GO:0009378">
    <property type="term" value="F:four-way junction helicase activity"/>
    <property type="evidence" value="ECO:0007669"/>
    <property type="project" value="TreeGrafter"/>
</dbReference>
<keyword evidence="6" id="KW-0547">Nucleotide-binding</keyword>
<dbReference type="CDD" id="cd18794">
    <property type="entry name" value="SF2_C_RecQ"/>
    <property type="match status" value="1"/>
</dbReference>
<dbReference type="GO" id="GO:0000724">
    <property type="term" value="P:double-strand break repair via homologous recombination"/>
    <property type="evidence" value="ECO:0007669"/>
    <property type="project" value="TreeGrafter"/>
</dbReference>
<dbReference type="Gene3D" id="1.10.150.80">
    <property type="entry name" value="HRDC domain"/>
    <property type="match status" value="1"/>
</dbReference>
<dbReference type="GO" id="GO:0005737">
    <property type="term" value="C:cytoplasm"/>
    <property type="evidence" value="ECO:0007669"/>
    <property type="project" value="TreeGrafter"/>
</dbReference>
<dbReference type="Gene3D" id="3.40.50.300">
    <property type="entry name" value="P-loop containing nucleotide triphosphate hydrolases"/>
    <property type="match status" value="2"/>
</dbReference>
<dbReference type="GO" id="GO:0046872">
    <property type="term" value="F:metal ion binding"/>
    <property type="evidence" value="ECO:0007669"/>
    <property type="project" value="UniProtKB-KW"/>
</dbReference>
<dbReference type="GO" id="GO:0007131">
    <property type="term" value="P:reciprocal meiotic recombination"/>
    <property type="evidence" value="ECO:0007669"/>
    <property type="project" value="UniProtKB-ARBA"/>
</dbReference>
<dbReference type="EMBL" id="VYZN01000008">
    <property type="protein sequence ID" value="KAE9543582.1"/>
    <property type="molecule type" value="Genomic_DNA"/>
</dbReference>
<evidence type="ECO:0000256" key="12">
    <source>
        <dbReference type="ARBA" id="ARBA00023125"/>
    </source>
</evidence>
<comment type="similarity">
    <text evidence="3">Belongs to the helicase family. RecQ subfamily.</text>
</comment>
<keyword evidence="7" id="KW-0227">DNA damage</keyword>
<evidence type="ECO:0000256" key="3">
    <source>
        <dbReference type="ARBA" id="ARBA00005446"/>
    </source>
</evidence>
<dbReference type="SUPFAM" id="SSF52540">
    <property type="entry name" value="P-loop containing nucleoside triphosphate hydrolases"/>
    <property type="match status" value="2"/>
</dbReference>
<feature type="compositionally biased region" description="Basic residues" evidence="23">
    <location>
        <begin position="1086"/>
        <end position="1114"/>
    </location>
</feature>
<dbReference type="InterPro" id="IPR014001">
    <property type="entry name" value="Helicase_ATP-bd"/>
</dbReference>
<dbReference type="GO" id="GO:0043138">
    <property type="term" value="F:3'-5' DNA helicase activity"/>
    <property type="evidence" value="ECO:0007669"/>
    <property type="project" value="UniProtKB-EC"/>
</dbReference>
<keyword evidence="5" id="KW-0479">Metal-binding</keyword>
<evidence type="ECO:0000256" key="8">
    <source>
        <dbReference type="ARBA" id="ARBA00022801"/>
    </source>
</evidence>
<dbReference type="InterPro" id="IPR010997">
    <property type="entry name" value="HRDC-like_sf"/>
</dbReference>
<dbReference type="GO" id="GO:0005634">
    <property type="term" value="C:nucleus"/>
    <property type="evidence" value="ECO:0007669"/>
    <property type="project" value="UniProtKB-SubCell"/>
</dbReference>
<dbReference type="GO" id="GO:0005524">
    <property type="term" value="F:ATP binding"/>
    <property type="evidence" value="ECO:0007669"/>
    <property type="project" value="UniProtKB-KW"/>
</dbReference>
<evidence type="ECO:0000256" key="1">
    <source>
        <dbReference type="ARBA" id="ARBA00001947"/>
    </source>
</evidence>
<dbReference type="InterPro" id="IPR002464">
    <property type="entry name" value="DNA/RNA_helicase_DEAH_CS"/>
</dbReference>
<dbReference type="SMART" id="SM00956">
    <property type="entry name" value="RQC"/>
    <property type="match status" value="1"/>
</dbReference>
<dbReference type="Pfam" id="PF09382">
    <property type="entry name" value="RQC"/>
    <property type="match status" value="1"/>
</dbReference>
<dbReference type="AlphaFoldDB" id="A0A6G0U5M3"/>
<dbReference type="Gene3D" id="1.10.10.10">
    <property type="entry name" value="Winged helix-like DNA-binding domain superfamily/Winged helix DNA-binding domain"/>
    <property type="match status" value="1"/>
</dbReference>
<keyword evidence="11" id="KW-0067">ATP-binding</keyword>
<keyword evidence="12" id="KW-0238">DNA-binding</keyword>
<dbReference type="OrthoDB" id="10261556at2759"/>
<evidence type="ECO:0000256" key="19">
    <source>
        <dbReference type="ARBA" id="ARBA00049360"/>
    </source>
</evidence>
<evidence type="ECO:0000256" key="20">
    <source>
        <dbReference type="ARBA" id="ARBA00073450"/>
    </source>
</evidence>
<reference evidence="27 28" key="1">
    <citation type="submission" date="2019-08" db="EMBL/GenBank/DDBJ databases">
        <title>The genome of the soybean aphid Biotype 1, its phylome, world population structure and adaptation to the North American continent.</title>
        <authorList>
            <person name="Giordano R."/>
            <person name="Donthu R.K."/>
            <person name="Hernandez A.G."/>
            <person name="Wright C.L."/>
            <person name="Zimin A.V."/>
        </authorList>
    </citation>
    <scope>NUCLEOTIDE SEQUENCE [LARGE SCALE GENOMIC DNA]</scope>
    <source>
        <tissue evidence="27">Whole aphids</tissue>
    </source>
</reference>
<feature type="domain" description="Helicase C-terminal" evidence="26">
    <location>
        <begin position="638"/>
        <end position="780"/>
    </location>
</feature>
<dbReference type="PANTHER" id="PTHR13710">
    <property type="entry name" value="DNA HELICASE RECQ FAMILY MEMBER"/>
    <property type="match status" value="1"/>
</dbReference>
<evidence type="ECO:0000256" key="14">
    <source>
        <dbReference type="ARBA" id="ARBA00023235"/>
    </source>
</evidence>
<comment type="subcellular location">
    <subcellularLocation>
        <location evidence="2">Nucleus</location>
    </subcellularLocation>
</comment>
<keyword evidence="9" id="KW-0347">Helicase</keyword>
<dbReference type="EC" id="5.6.2.4" evidence="17"/>
<evidence type="ECO:0000256" key="11">
    <source>
        <dbReference type="ARBA" id="ARBA00022840"/>
    </source>
</evidence>
<dbReference type="PROSITE" id="PS51194">
    <property type="entry name" value="HELICASE_CTER"/>
    <property type="match status" value="1"/>
</dbReference>
<dbReference type="SMART" id="SM00341">
    <property type="entry name" value="HRDC"/>
    <property type="match status" value="1"/>
</dbReference>
<dbReference type="InterPro" id="IPR036388">
    <property type="entry name" value="WH-like_DNA-bd_sf"/>
</dbReference>
<evidence type="ECO:0000256" key="18">
    <source>
        <dbReference type="ARBA" id="ARBA00044542"/>
    </source>
</evidence>
<evidence type="ECO:0000259" key="25">
    <source>
        <dbReference type="PROSITE" id="PS51192"/>
    </source>
</evidence>
<dbReference type="FunFam" id="3.40.50.300:FF:000537">
    <property type="entry name" value="Bloom syndrome RecQ-like helicase"/>
    <property type="match status" value="1"/>
</dbReference>
<feature type="region of interest" description="Disordered" evidence="23">
    <location>
        <begin position="1085"/>
        <end position="1152"/>
    </location>
</feature>
<dbReference type="Pfam" id="PF16124">
    <property type="entry name" value="RecQ_Zn_bind"/>
    <property type="match status" value="1"/>
</dbReference>
<gene>
    <name evidence="27" type="ORF">AGLY_002382</name>
</gene>
<evidence type="ECO:0000259" key="24">
    <source>
        <dbReference type="PROSITE" id="PS50967"/>
    </source>
</evidence>
<evidence type="ECO:0000256" key="22">
    <source>
        <dbReference type="ARBA" id="ARBA00076271"/>
    </source>
</evidence>
<evidence type="ECO:0000256" key="7">
    <source>
        <dbReference type="ARBA" id="ARBA00022763"/>
    </source>
</evidence>
<comment type="cofactor">
    <cofactor evidence="1">
        <name>Zn(2+)</name>
        <dbReference type="ChEBI" id="CHEBI:29105"/>
    </cofactor>
</comment>
<keyword evidence="14" id="KW-0413">Isomerase</keyword>
<dbReference type="NCBIfam" id="TIGR00614">
    <property type="entry name" value="recQ_fam"/>
    <property type="match status" value="1"/>
</dbReference>
<name>A0A6G0U5M3_APHGL</name>
<evidence type="ECO:0000313" key="27">
    <source>
        <dbReference type="EMBL" id="KAE9543582.1"/>
    </source>
</evidence>
<dbReference type="InterPro" id="IPR027417">
    <property type="entry name" value="P-loop_NTPase"/>
</dbReference>
<feature type="domain" description="Helicase ATP-binding" evidence="25">
    <location>
        <begin position="433"/>
        <end position="608"/>
    </location>
</feature>
<sequence length="1152" mass="130672">MNFQLKKPSVVLKHLNSIVENKITKEASTKSSLSDVIFLQKEQKTNGYKTTFNSEVNNPTTTYEQLQTTLIQNSNQKIESTTIEKKNLNKPTTEILESQKPNKKENINNKTIRSTTKINKNSLFNNATYTSEISEILHHTQNNERNNYCGMFLYGINQYSVNIVIDPNVSNKILLNDENINELDVASIRTIPKLKAHIKSLEKIEYEMLQKVFNMFVSIPEKLAINIPGLRDPSSLPHLKKVRQKIKNKLRVAKAQLKSQQKIPNIENSSVLDDIFVASDEDENYVNRISENTLDDTQLVHDKKLNFPIKLNKNSQIKASLAENNVNNLSCTMTSSKNNLEENLYKPEVSSNLSCLKSTTSFQTTNKTINVSTYQPIQTDHINTSNNKDQYLSANSSMEEFTKTDYNFSWELLAVFKKTFGLRNFRPNQFEAINAALLGHNCFILMPTGGGKSLCYQLPAVISKGITIVISPLKSLIIDQTQKLKSLDISAAHLLSSITPDEENTIFSELWGADPGLKLLYVTPEKVAASNKLTQVLNNLHCRNLLARIVIDEAHCVSQWGHDFRPDYKRLDVFKQNYENVPIMVLTATATQRVRKDVLHQLNIEETKWFVSSFNRPNLIYEVIPKKGKSSLLEIANLIKSKFVRQSGIIYCMTKKECDNTALFLSGEGIKAVSYHAGLTDKKRNDVQIQWTSNKSNVVCATIAFGMGIDKPDVRYVIHYSLPQSIEGYYQESGRAGRDGDVAYCLLYYNYSDMHRIKKLIEIGGGATYETKKVRFHNLCRIVSYCENKMDCRRALQLNYFDEHFDKSQCIANEMTTCDNCRIKHSIKLIDVTEESINLIKAIQKICSSGNNFTFNHFVDIFKGKKTPKVVLHGHEHSNIFGKGLHWDKHDIERLIHKLILEGYLCEEMVAFKSDIMNAYIRIGPKAETLLAGLIKLSLAFSPKTNLIDNKIVNVKDNTINPMLEEIKEKCYTNLMDTCRGLAESLGINTNAVMTVQAIRSMSQLMPETEDDMLKIDGVTKSNFEKFGQPLLEITQQAAAEKSVAIKNTEISRDSTSNSGYYQENTVDSPNYEDMVNRMMETTCNRGRKRKTTSSINKKTKRFKRSKGKKRKNSSKGTSTSTMAKIRSAAIKLNAKLRPTKKPGFLPVPKPA</sequence>
<keyword evidence="4" id="KW-0235">DNA replication</keyword>
<dbReference type="InterPro" id="IPR011545">
    <property type="entry name" value="DEAD/DEAH_box_helicase_dom"/>
</dbReference>
<dbReference type="InterPro" id="IPR002121">
    <property type="entry name" value="HRDC_dom"/>
</dbReference>
<evidence type="ECO:0000256" key="2">
    <source>
        <dbReference type="ARBA" id="ARBA00004123"/>
    </source>
</evidence>
<dbReference type="FunFam" id="3.40.50.300:FF:000340">
    <property type="entry name" value="Bloom syndrome, RecQ helicase"/>
    <property type="match status" value="1"/>
</dbReference>
<organism evidence="27 28">
    <name type="scientific">Aphis glycines</name>
    <name type="common">Soybean aphid</name>
    <dbReference type="NCBI Taxonomy" id="307491"/>
    <lineage>
        <taxon>Eukaryota</taxon>
        <taxon>Metazoa</taxon>
        <taxon>Ecdysozoa</taxon>
        <taxon>Arthropoda</taxon>
        <taxon>Hexapoda</taxon>
        <taxon>Insecta</taxon>
        <taxon>Pterygota</taxon>
        <taxon>Neoptera</taxon>
        <taxon>Paraneoptera</taxon>
        <taxon>Hemiptera</taxon>
        <taxon>Sternorrhyncha</taxon>
        <taxon>Aphidomorpha</taxon>
        <taxon>Aphidoidea</taxon>
        <taxon>Aphididae</taxon>
        <taxon>Aphidini</taxon>
        <taxon>Aphis</taxon>
        <taxon>Aphis</taxon>
    </lineage>
</organism>
<dbReference type="InterPro" id="IPR001650">
    <property type="entry name" value="Helicase_C-like"/>
</dbReference>